<evidence type="ECO:0000313" key="2">
    <source>
        <dbReference type="Proteomes" id="UP001148185"/>
    </source>
</evidence>
<gene>
    <name evidence="1" type="ORF">M5G27_29855</name>
</gene>
<dbReference type="Proteomes" id="UP001148185">
    <property type="component" value="Unassembled WGS sequence"/>
</dbReference>
<organism evidence="1 2">
    <name type="scientific">Pseudomonas shahriarae</name>
    <dbReference type="NCBI Taxonomy" id="2745512"/>
    <lineage>
        <taxon>Bacteria</taxon>
        <taxon>Pseudomonadati</taxon>
        <taxon>Pseudomonadota</taxon>
        <taxon>Gammaproteobacteria</taxon>
        <taxon>Pseudomonadales</taxon>
        <taxon>Pseudomonadaceae</taxon>
        <taxon>Pseudomonas</taxon>
    </lineage>
</organism>
<reference evidence="1 2" key="1">
    <citation type="submission" date="2022-05" db="EMBL/GenBank/DDBJ databases">
        <title>Novel Pseudomonas spp. Isolated from a Rainbow Trout Aquaculture Facility.</title>
        <authorList>
            <person name="Testerman T."/>
            <person name="Graf J."/>
        </authorList>
    </citation>
    <scope>NUCLEOTIDE SEQUENCE [LARGE SCALE GENOMIC DNA]</scope>
    <source>
        <strain evidence="1 2">ID1042</strain>
    </source>
</reference>
<evidence type="ECO:0000313" key="1">
    <source>
        <dbReference type="EMBL" id="MDD1011665.1"/>
    </source>
</evidence>
<dbReference type="AlphaFoldDB" id="A0A9X4C7N6"/>
<sequence>MSNKQITVPSEYAESVLGLIEHRIREIGKTYQGAKSNLDDEEITAFRAMARQLGYDFEVLSEGDGFAITRHEFKPVE</sequence>
<keyword evidence="2" id="KW-1185">Reference proteome</keyword>
<accession>A0A9X4C7N6</accession>
<name>A0A9X4C7N6_9PSED</name>
<dbReference type="EMBL" id="JAMDHA010000059">
    <property type="protein sequence ID" value="MDD1011665.1"/>
    <property type="molecule type" value="Genomic_DNA"/>
</dbReference>
<dbReference type="RefSeq" id="WP_273878481.1">
    <property type="nucleotide sequence ID" value="NZ_JAMDHA010000059.1"/>
</dbReference>
<protein>
    <submittedName>
        <fullName evidence="1">Uncharacterized protein</fullName>
    </submittedName>
</protein>
<comment type="caution">
    <text evidence="1">The sequence shown here is derived from an EMBL/GenBank/DDBJ whole genome shotgun (WGS) entry which is preliminary data.</text>
</comment>
<proteinExistence type="predicted"/>